<sequence length="419" mass="43849">MWSPRVISTAVGQAGDVPPYSTLTHLDCSRDGSRHDADTVQGTSPLGAPLLARYDLQRTADAVTPAVIAGRRPDLWRYHELLPVRDERHVVTLGEGMTPLLDLPRHGARLGVPGLRMKDEGLVPTGAFKARGAAVGVSRAAELGVTGIAMPTNGNAGAAWACYAARAGMDALIAMPVDAPVITRRECVVAGAELYLVDGLIGDAGKIVADAVTRRPGFQDTSTLREPYRLEGKKTMGYEIVEQLGWRCPDVILYPTGGGVGIIAIHKALLEMRELGWITGDLPRLVAVQAAGCAPIVDAFHAGLDESTPPAGPRTVAFGITVPKALGDFLVLDAVRSTGGTALAVTDEDLLAAQGALARDEGTWICPEGAACVAAVGQLRESGWLDGTEDVVVLNTGSGLIYPDTVPVDVPTLPKGARV</sequence>
<evidence type="ECO:0000259" key="4">
    <source>
        <dbReference type="Pfam" id="PF00291"/>
    </source>
</evidence>
<dbReference type="PROSITE" id="PS00165">
    <property type="entry name" value="DEHYDRATASE_SER_THR"/>
    <property type="match status" value="1"/>
</dbReference>
<dbReference type="Pfam" id="PF00291">
    <property type="entry name" value="PALP"/>
    <property type="match status" value="1"/>
</dbReference>
<dbReference type="PANTHER" id="PTHR48078">
    <property type="entry name" value="THREONINE DEHYDRATASE, MITOCHONDRIAL-RELATED"/>
    <property type="match status" value="1"/>
</dbReference>
<evidence type="ECO:0000256" key="1">
    <source>
        <dbReference type="ARBA" id="ARBA00001933"/>
    </source>
</evidence>
<dbReference type="EMBL" id="JADQDF010000001">
    <property type="protein sequence ID" value="MBW0126799.1"/>
    <property type="molecule type" value="Genomic_DNA"/>
</dbReference>
<protein>
    <submittedName>
        <fullName evidence="5">Threonine synthase</fullName>
        <ecNumber evidence="5">4.2.3.1</ecNumber>
    </submittedName>
</protein>
<proteinExistence type="predicted"/>
<organism evidence="5 6">
    <name type="scientific">Pseudonocardia oceani</name>
    <dbReference type="NCBI Taxonomy" id="2792013"/>
    <lineage>
        <taxon>Bacteria</taxon>
        <taxon>Bacillati</taxon>
        <taxon>Actinomycetota</taxon>
        <taxon>Actinomycetes</taxon>
        <taxon>Pseudonocardiales</taxon>
        <taxon>Pseudonocardiaceae</taxon>
        <taxon>Pseudonocardia</taxon>
    </lineage>
</organism>
<keyword evidence="6" id="KW-1185">Reference proteome</keyword>
<evidence type="ECO:0000313" key="5">
    <source>
        <dbReference type="EMBL" id="MBW0126799.1"/>
    </source>
</evidence>
<comment type="caution">
    <text evidence="5">The sequence shown here is derived from an EMBL/GenBank/DDBJ whole genome shotgun (WGS) entry which is preliminary data.</text>
</comment>
<evidence type="ECO:0000256" key="3">
    <source>
        <dbReference type="ARBA" id="ARBA00023239"/>
    </source>
</evidence>
<evidence type="ECO:0000313" key="6">
    <source>
        <dbReference type="Proteomes" id="UP000694300"/>
    </source>
</evidence>
<dbReference type="CDD" id="cd01563">
    <property type="entry name" value="Thr-synth_1"/>
    <property type="match status" value="1"/>
</dbReference>
<gene>
    <name evidence="5" type="ORF">I4I82_03780</name>
</gene>
<dbReference type="GO" id="GO:0004795">
    <property type="term" value="F:threonine synthase activity"/>
    <property type="evidence" value="ECO:0007669"/>
    <property type="project" value="UniProtKB-EC"/>
</dbReference>
<evidence type="ECO:0000256" key="2">
    <source>
        <dbReference type="ARBA" id="ARBA00022898"/>
    </source>
</evidence>
<dbReference type="InterPro" id="IPR050147">
    <property type="entry name" value="Ser/Thr_Dehydratase"/>
</dbReference>
<dbReference type="NCBIfam" id="NF006050">
    <property type="entry name" value="PRK08197.1"/>
    <property type="match status" value="1"/>
</dbReference>
<dbReference type="EC" id="4.2.3.1" evidence="5"/>
<reference evidence="5 6" key="1">
    <citation type="submission" date="2020-11" db="EMBL/GenBank/DDBJ databases">
        <title>Pseudonocardia abyssalis sp. nov. and Pseudonocardia oceani sp. nov., description and phylogenomic analysis of two novel actinomycetes isolated from the deep Southern Ocean.</title>
        <authorList>
            <person name="Parra J."/>
        </authorList>
    </citation>
    <scope>NUCLEOTIDE SEQUENCE [LARGE SCALE GENOMIC DNA]</scope>
    <source>
        <strain evidence="6">KRD185</strain>
    </source>
</reference>
<dbReference type="Proteomes" id="UP000694300">
    <property type="component" value="Unassembled WGS sequence"/>
</dbReference>
<dbReference type="InterPro" id="IPR001926">
    <property type="entry name" value="TrpB-like_PALP"/>
</dbReference>
<dbReference type="PANTHER" id="PTHR48078:SF6">
    <property type="entry name" value="L-THREONINE DEHYDRATASE CATABOLIC TDCB"/>
    <property type="match status" value="1"/>
</dbReference>
<name>A0ABS6U3R3_9PSEU</name>
<keyword evidence="3 5" id="KW-0456">Lyase</keyword>
<keyword evidence="2" id="KW-0663">Pyridoxal phosphate</keyword>
<dbReference type="InterPro" id="IPR000634">
    <property type="entry name" value="Ser/Thr_deHydtase_PyrdxlP-BS"/>
</dbReference>
<comment type="cofactor">
    <cofactor evidence="1">
        <name>pyridoxal 5'-phosphate</name>
        <dbReference type="ChEBI" id="CHEBI:597326"/>
    </cofactor>
</comment>
<feature type="domain" description="Tryptophan synthase beta chain-like PALP" evidence="4">
    <location>
        <begin position="91"/>
        <end position="397"/>
    </location>
</feature>
<accession>A0ABS6U3R3</accession>